<protein>
    <submittedName>
        <fullName evidence="2">Heat-inducible protein</fullName>
    </submittedName>
</protein>
<organism evidence="2 3">
    <name type="scientific">Ruegeria arenilitoris</name>
    <dbReference type="NCBI Taxonomy" id="1173585"/>
    <lineage>
        <taxon>Bacteria</taxon>
        <taxon>Pseudomonadati</taxon>
        <taxon>Pseudomonadota</taxon>
        <taxon>Alphaproteobacteria</taxon>
        <taxon>Rhodobacterales</taxon>
        <taxon>Roseobacteraceae</taxon>
        <taxon>Ruegeria</taxon>
    </lineage>
</organism>
<dbReference type="PANTHER" id="PTHR35535">
    <property type="entry name" value="HEAT SHOCK PROTEIN HSLJ"/>
    <property type="match status" value="1"/>
</dbReference>
<evidence type="ECO:0000313" key="2">
    <source>
        <dbReference type="EMBL" id="SMX44522.1"/>
    </source>
</evidence>
<dbReference type="InterPro" id="IPR003646">
    <property type="entry name" value="SH3-like_bac-type"/>
</dbReference>
<reference evidence="3" key="1">
    <citation type="submission" date="2017-05" db="EMBL/GenBank/DDBJ databases">
        <authorList>
            <person name="Rodrigo-Torres L."/>
            <person name="Arahal R. D."/>
            <person name="Lucena T."/>
        </authorList>
    </citation>
    <scope>NUCLEOTIDE SEQUENCE [LARGE SCALE GENOMIC DNA]</scope>
    <source>
        <strain evidence="3">CECT 8715</strain>
    </source>
</reference>
<feature type="domain" description="SH3b" evidence="1">
    <location>
        <begin position="136"/>
        <end position="209"/>
    </location>
</feature>
<dbReference type="Pfam" id="PF03724">
    <property type="entry name" value="META"/>
    <property type="match status" value="1"/>
</dbReference>
<name>A0A238KQW2_9RHOB</name>
<dbReference type="RefSeq" id="WP_093963981.1">
    <property type="nucleotide sequence ID" value="NZ_FXYG01000003.1"/>
</dbReference>
<dbReference type="PANTHER" id="PTHR35535:SF2">
    <property type="entry name" value="DUF306 DOMAIN-CONTAINING PROTEIN"/>
    <property type="match status" value="1"/>
</dbReference>
<dbReference type="Proteomes" id="UP000202485">
    <property type="component" value="Unassembled WGS sequence"/>
</dbReference>
<evidence type="ECO:0000259" key="1">
    <source>
        <dbReference type="PROSITE" id="PS51781"/>
    </source>
</evidence>
<gene>
    <name evidence="2" type="ORF">RUA8715_02468</name>
</gene>
<dbReference type="InterPro" id="IPR005184">
    <property type="entry name" value="DUF306_Meta_HslJ"/>
</dbReference>
<dbReference type="InterPro" id="IPR053147">
    <property type="entry name" value="Hsp_HslJ-like"/>
</dbReference>
<dbReference type="PROSITE" id="PS51257">
    <property type="entry name" value="PROKAR_LIPOPROTEIN"/>
    <property type="match status" value="1"/>
</dbReference>
<dbReference type="InterPro" id="IPR038670">
    <property type="entry name" value="HslJ-like_sf"/>
</dbReference>
<dbReference type="AlphaFoldDB" id="A0A238KQW2"/>
<dbReference type="EMBL" id="FXYG01000003">
    <property type="protein sequence ID" value="SMX44522.1"/>
    <property type="molecule type" value="Genomic_DNA"/>
</dbReference>
<dbReference type="Gene3D" id="2.40.128.270">
    <property type="match status" value="1"/>
</dbReference>
<proteinExistence type="predicted"/>
<evidence type="ECO:0000313" key="3">
    <source>
        <dbReference type="Proteomes" id="UP000202485"/>
    </source>
</evidence>
<dbReference type="Gene3D" id="2.30.30.40">
    <property type="entry name" value="SH3 Domains"/>
    <property type="match status" value="1"/>
</dbReference>
<dbReference type="Pfam" id="PF08239">
    <property type="entry name" value="SH3_3"/>
    <property type="match status" value="1"/>
</dbReference>
<dbReference type="PROSITE" id="PS51781">
    <property type="entry name" value="SH3B"/>
    <property type="match status" value="1"/>
</dbReference>
<keyword evidence="3" id="KW-1185">Reference proteome</keyword>
<dbReference type="OrthoDB" id="7777568at2"/>
<sequence>MSDLCRIAGAIGLAAAACLSPTAGRASDWTIVSVNGTAATGQPQITLGADGTIAGSTGCNSFTGSARFENAMLVVEAPLAVTRMACPGDGLARQEAAILQLLEGETAFTHDPFTGAFTLSRGEDQMALAELAASVFDIDFVTVDGLSGPLNIRQAPGTDAPLVTRVLPGTLLRNQGCEVGDTYDWCNITFLDASGTTGWAATEYLRPAPAAVRAQQGLFDNIGTLECRGSVVGEVALCDYGVARDGDHSAVLVIYDPDGGERVVHFAEGELAYAETAEGTASDVQDSELSGNLLVVTLGQQTYEVPQTVIVGNGE</sequence>
<accession>A0A238KQW2</accession>